<dbReference type="SUPFAM" id="SSF53383">
    <property type="entry name" value="PLP-dependent transferases"/>
    <property type="match status" value="1"/>
</dbReference>
<organism evidence="7 8">
    <name type="scientific">Aliidongia dinghuensis</name>
    <dbReference type="NCBI Taxonomy" id="1867774"/>
    <lineage>
        <taxon>Bacteria</taxon>
        <taxon>Pseudomonadati</taxon>
        <taxon>Pseudomonadota</taxon>
        <taxon>Alphaproteobacteria</taxon>
        <taxon>Rhodospirillales</taxon>
        <taxon>Dongiaceae</taxon>
        <taxon>Aliidongia</taxon>
    </lineage>
</organism>
<dbReference type="InterPro" id="IPR004839">
    <property type="entry name" value="Aminotransferase_I/II_large"/>
</dbReference>
<evidence type="ECO:0000256" key="1">
    <source>
        <dbReference type="ARBA" id="ARBA00005384"/>
    </source>
</evidence>
<dbReference type="Proteomes" id="UP000646365">
    <property type="component" value="Unassembled WGS sequence"/>
</dbReference>
<dbReference type="PANTHER" id="PTHR46577">
    <property type="entry name" value="HTH-TYPE TRANSCRIPTIONAL REGULATORY PROTEIN GABR"/>
    <property type="match status" value="1"/>
</dbReference>
<keyword evidence="2" id="KW-0663">Pyridoxal phosphate</keyword>
<dbReference type="Gene3D" id="3.40.640.10">
    <property type="entry name" value="Type I PLP-dependent aspartate aminotransferase-like (Major domain)"/>
    <property type="match status" value="1"/>
</dbReference>
<dbReference type="InterPro" id="IPR036388">
    <property type="entry name" value="WH-like_DNA-bd_sf"/>
</dbReference>
<keyword evidence="3" id="KW-0805">Transcription regulation</keyword>
<dbReference type="AlphaFoldDB" id="A0A8J2YQ70"/>
<evidence type="ECO:0000313" key="8">
    <source>
        <dbReference type="Proteomes" id="UP000646365"/>
    </source>
</evidence>
<keyword evidence="5" id="KW-0804">Transcription</keyword>
<dbReference type="InterPro" id="IPR015424">
    <property type="entry name" value="PyrdxlP-dep_Trfase"/>
</dbReference>
<keyword evidence="8" id="KW-1185">Reference proteome</keyword>
<dbReference type="PRINTS" id="PR00035">
    <property type="entry name" value="HTHGNTR"/>
</dbReference>
<dbReference type="EMBL" id="BMJQ01000001">
    <property type="protein sequence ID" value="GGF03801.1"/>
    <property type="molecule type" value="Genomic_DNA"/>
</dbReference>
<gene>
    <name evidence="7" type="ORF">GCM10011611_06570</name>
</gene>
<dbReference type="CDD" id="cd07377">
    <property type="entry name" value="WHTH_GntR"/>
    <property type="match status" value="1"/>
</dbReference>
<dbReference type="GO" id="GO:0030170">
    <property type="term" value="F:pyridoxal phosphate binding"/>
    <property type="evidence" value="ECO:0007669"/>
    <property type="project" value="InterPro"/>
</dbReference>
<reference evidence="7" key="1">
    <citation type="journal article" date="2014" name="Int. J. Syst. Evol. Microbiol.">
        <title>Complete genome sequence of Corynebacterium casei LMG S-19264T (=DSM 44701T), isolated from a smear-ripened cheese.</title>
        <authorList>
            <consortium name="US DOE Joint Genome Institute (JGI-PGF)"/>
            <person name="Walter F."/>
            <person name="Albersmeier A."/>
            <person name="Kalinowski J."/>
            <person name="Ruckert C."/>
        </authorList>
    </citation>
    <scope>NUCLEOTIDE SEQUENCE</scope>
    <source>
        <strain evidence="7">CGMCC 1.15725</strain>
    </source>
</reference>
<dbReference type="CDD" id="cd00609">
    <property type="entry name" value="AAT_like"/>
    <property type="match status" value="1"/>
</dbReference>
<proteinExistence type="inferred from homology"/>
<dbReference type="InterPro" id="IPR051446">
    <property type="entry name" value="HTH_trans_reg/aminotransferase"/>
</dbReference>
<dbReference type="Pfam" id="PF00392">
    <property type="entry name" value="GntR"/>
    <property type="match status" value="1"/>
</dbReference>
<comment type="similarity">
    <text evidence="1">In the C-terminal section; belongs to the class-I pyridoxal-phosphate-dependent aminotransferase family.</text>
</comment>
<protein>
    <submittedName>
        <fullName evidence="7">GntR family transcriptional regulator</fullName>
    </submittedName>
</protein>
<accession>A0A8J2YQ70</accession>
<dbReference type="InterPro" id="IPR000524">
    <property type="entry name" value="Tscrpt_reg_HTH_GntR"/>
</dbReference>
<evidence type="ECO:0000256" key="4">
    <source>
        <dbReference type="ARBA" id="ARBA00023125"/>
    </source>
</evidence>
<dbReference type="Gene3D" id="1.10.10.10">
    <property type="entry name" value="Winged helix-like DNA-binding domain superfamily/Winged helix DNA-binding domain"/>
    <property type="match status" value="1"/>
</dbReference>
<dbReference type="InterPro" id="IPR036390">
    <property type="entry name" value="WH_DNA-bd_sf"/>
</dbReference>
<keyword evidence="4" id="KW-0238">DNA-binding</keyword>
<feature type="domain" description="HTH gntR-type" evidence="6">
    <location>
        <begin position="17"/>
        <end position="85"/>
    </location>
</feature>
<evidence type="ECO:0000313" key="7">
    <source>
        <dbReference type="EMBL" id="GGF03801.1"/>
    </source>
</evidence>
<evidence type="ECO:0000256" key="3">
    <source>
        <dbReference type="ARBA" id="ARBA00023015"/>
    </source>
</evidence>
<sequence>MPVPLLEGLDELASGGGSLLARLHGRLRKAILDGALAPGGALPASRRLAEDIGLSRNTVEAVYDQLEAEGFIERRHGSGSFVSANLPERELAPAGALGHGRAAVPAAALSRRGELMARPYGREEAPAGRAFVPSVPALDLFPRQLWARLLARAARAPGPDHLIAGDRAGFRPLREAIAAYVGSTRAVACAPEQVVVLTSSQQAIELTCRILTDPGDRVWHEDPGYRASAATFPAAGAEVVPVPVDGEGIDVAEGIRRAPDARLVYVTPSHQYPTGVVMSLPRRLQLLAWAARSGAFIIEDDYDSEFRFEGRPLAALQGLDEAGRVVYVGTFNKLLFPALRLAYLIAPPDLVEHFVAARALVDGHTSTLPQAALADFIREGHLGTHLRHMRTVYEERRQALVEAVARLDGRLTLGPIDGGMHACAYLPEGRDDVAIAEAARRLGVELRPLSRLYFGPGRPGFILGFAAPRPAEIRSAVERIAKLL</sequence>
<dbReference type="Pfam" id="PF00155">
    <property type="entry name" value="Aminotran_1_2"/>
    <property type="match status" value="1"/>
</dbReference>
<evidence type="ECO:0000256" key="2">
    <source>
        <dbReference type="ARBA" id="ARBA00022898"/>
    </source>
</evidence>
<dbReference type="InterPro" id="IPR015421">
    <property type="entry name" value="PyrdxlP-dep_Trfase_major"/>
</dbReference>
<evidence type="ECO:0000256" key="5">
    <source>
        <dbReference type="ARBA" id="ARBA00023163"/>
    </source>
</evidence>
<dbReference type="GO" id="GO:0003700">
    <property type="term" value="F:DNA-binding transcription factor activity"/>
    <property type="evidence" value="ECO:0007669"/>
    <property type="project" value="InterPro"/>
</dbReference>
<reference evidence="7" key="2">
    <citation type="submission" date="2020-09" db="EMBL/GenBank/DDBJ databases">
        <authorList>
            <person name="Sun Q."/>
            <person name="Zhou Y."/>
        </authorList>
    </citation>
    <scope>NUCLEOTIDE SEQUENCE</scope>
    <source>
        <strain evidence="7">CGMCC 1.15725</strain>
    </source>
</reference>
<dbReference type="GO" id="GO:0003677">
    <property type="term" value="F:DNA binding"/>
    <property type="evidence" value="ECO:0007669"/>
    <property type="project" value="UniProtKB-KW"/>
</dbReference>
<comment type="caution">
    <text evidence="7">The sequence shown here is derived from an EMBL/GenBank/DDBJ whole genome shotgun (WGS) entry which is preliminary data.</text>
</comment>
<evidence type="ECO:0000259" key="6">
    <source>
        <dbReference type="PROSITE" id="PS50949"/>
    </source>
</evidence>
<dbReference type="SUPFAM" id="SSF46785">
    <property type="entry name" value="Winged helix' DNA-binding domain"/>
    <property type="match status" value="1"/>
</dbReference>
<dbReference type="SMART" id="SM00345">
    <property type="entry name" value="HTH_GNTR"/>
    <property type="match status" value="1"/>
</dbReference>
<dbReference type="PROSITE" id="PS50949">
    <property type="entry name" value="HTH_GNTR"/>
    <property type="match status" value="1"/>
</dbReference>
<dbReference type="PANTHER" id="PTHR46577:SF1">
    <property type="entry name" value="HTH-TYPE TRANSCRIPTIONAL REGULATORY PROTEIN GABR"/>
    <property type="match status" value="1"/>
</dbReference>
<name>A0A8J2YQ70_9PROT</name>